<comment type="pathway">
    <text evidence="2">Cell wall biogenesis; peptidoglycan biosynthesis.</text>
</comment>
<feature type="transmembrane region" description="Helical" evidence="10">
    <location>
        <begin position="402"/>
        <end position="423"/>
    </location>
</feature>
<feature type="transmembrane region" description="Helical" evidence="10">
    <location>
        <begin position="130"/>
        <end position="148"/>
    </location>
</feature>
<feature type="transmembrane region" description="Helical" evidence="10">
    <location>
        <begin position="237"/>
        <end position="254"/>
    </location>
</feature>
<evidence type="ECO:0000256" key="1">
    <source>
        <dbReference type="ARBA" id="ARBA00004141"/>
    </source>
</evidence>
<feature type="transmembrane region" description="Helical" evidence="10">
    <location>
        <begin position="199"/>
        <end position="216"/>
    </location>
</feature>
<evidence type="ECO:0000256" key="5">
    <source>
        <dbReference type="ARBA" id="ARBA00022989"/>
    </source>
</evidence>
<proteinExistence type="predicted"/>
<dbReference type="PANTHER" id="PTHR30474">
    <property type="entry name" value="CELL CYCLE PROTEIN"/>
    <property type="match status" value="1"/>
</dbReference>
<keyword evidence="3 10" id="KW-0812">Transmembrane</keyword>
<organism evidence="11 12">
    <name type="scientific">Nocardioides marinquilinus</name>
    <dbReference type="NCBI Taxonomy" id="1210400"/>
    <lineage>
        <taxon>Bacteria</taxon>
        <taxon>Bacillati</taxon>
        <taxon>Actinomycetota</taxon>
        <taxon>Actinomycetes</taxon>
        <taxon>Propionibacteriales</taxon>
        <taxon>Nocardioidaceae</taxon>
        <taxon>Nocardioides</taxon>
    </lineage>
</organism>
<evidence type="ECO:0000256" key="4">
    <source>
        <dbReference type="ARBA" id="ARBA00022960"/>
    </source>
</evidence>
<keyword evidence="6 10" id="KW-0472">Membrane</keyword>
<sequence length="488" mass="51670">MTVPAVPPGGPLAAPSQSTQAGPANQSALMGFVHRRRRGAELFLLLIALAVGVGGYAAVGLGVEDKIPADIVAYGGWLAALMVGAHVAVRLVAPYADPVLLPVVAALNGLGLALIHRIDLAKDATFARQQLTWMTLGVLLFVATLVILRDHRVLARFTYTAGLLAIALLIAPMAPGLGYEVNGARIWIGVGPFNFQPGEVAKVLLVIAFAGYLVLHRDALALAGRRVLFVDLPRGRDLGPILVMWLISLGILVFQRDLGSSLLFFGLFLLMLYVATERAGWIVVGAGLFALGTVAGYHFFGHVRVRVNTWLHPFEYYDGPPGANSYQLVESLFGLAWGGEIGRGLGQGDPARVPEASSDFIMAALGEELGLTGVIAVLLLYGLIVERALRAALISRDNFGKLMATGLAGIFALQLFVVVGGVTRLIPLTGLTTSFLSYGGSSLVASWVVVALLLRISDQARRPLPDLTPTADEPPDDQATQVIKGVGR</sequence>
<feature type="transmembrane region" description="Helical" evidence="10">
    <location>
        <begin position="260"/>
        <end position="276"/>
    </location>
</feature>
<feature type="transmembrane region" description="Helical" evidence="10">
    <location>
        <begin position="71"/>
        <end position="92"/>
    </location>
</feature>
<dbReference type="InterPro" id="IPR001182">
    <property type="entry name" value="FtsW/RodA"/>
</dbReference>
<dbReference type="EC" id="2.4.99.28" evidence="7"/>
<dbReference type="PANTHER" id="PTHR30474:SF3">
    <property type="entry name" value="PEPTIDOGLYCAN GLYCOSYLTRANSFERASE RODA"/>
    <property type="match status" value="1"/>
</dbReference>
<keyword evidence="12" id="KW-1185">Reference proteome</keyword>
<protein>
    <recommendedName>
        <fullName evidence="7">peptidoglycan glycosyltransferase</fullName>
        <ecNumber evidence="7">2.4.99.28</ecNumber>
    </recommendedName>
</protein>
<keyword evidence="4" id="KW-0133">Cell shape</keyword>
<feature type="transmembrane region" description="Helical" evidence="10">
    <location>
        <begin position="99"/>
        <end position="118"/>
    </location>
</feature>
<dbReference type="InterPro" id="IPR018365">
    <property type="entry name" value="Cell_cycle_FtsW-rel_CS"/>
</dbReference>
<comment type="caution">
    <text evidence="11">The sequence shown here is derived from an EMBL/GenBank/DDBJ whole genome shotgun (WGS) entry which is preliminary data.</text>
</comment>
<keyword evidence="5 10" id="KW-1133">Transmembrane helix</keyword>
<comment type="subcellular location">
    <subcellularLocation>
        <location evidence="1">Membrane</location>
        <topology evidence="1">Multi-pass membrane protein</topology>
    </subcellularLocation>
</comment>
<dbReference type="Pfam" id="PF01098">
    <property type="entry name" value="FTSW_RODA_SPOVE"/>
    <property type="match status" value="1"/>
</dbReference>
<evidence type="ECO:0000256" key="8">
    <source>
        <dbReference type="ARBA" id="ARBA00049902"/>
    </source>
</evidence>
<dbReference type="Proteomes" id="UP001500221">
    <property type="component" value="Unassembled WGS sequence"/>
</dbReference>
<evidence type="ECO:0000256" key="10">
    <source>
        <dbReference type="SAM" id="Phobius"/>
    </source>
</evidence>
<evidence type="ECO:0000256" key="9">
    <source>
        <dbReference type="SAM" id="MobiDB-lite"/>
    </source>
</evidence>
<reference evidence="12" key="1">
    <citation type="journal article" date="2019" name="Int. J. Syst. Evol. Microbiol.">
        <title>The Global Catalogue of Microorganisms (GCM) 10K type strain sequencing project: providing services to taxonomists for standard genome sequencing and annotation.</title>
        <authorList>
            <consortium name="The Broad Institute Genomics Platform"/>
            <consortium name="The Broad Institute Genome Sequencing Center for Infectious Disease"/>
            <person name="Wu L."/>
            <person name="Ma J."/>
        </authorList>
    </citation>
    <scope>NUCLEOTIDE SEQUENCE [LARGE SCALE GENOMIC DNA]</scope>
    <source>
        <strain evidence="12">JCM 18459</strain>
    </source>
</reference>
<dbReference type="EMBL" id="BAABKG010000001">
    <property type="protein sequence ID" value="GAA5140363.1"/>
    <property type="molecule type" value="Genomic_DNA"/>
</dbReference>
<feature type="transmembrane region" description="Helical" evidence="10">
    <location>
        <begin position="281"/>
        <end position="300"/>
    </location>
</feature>
<comment type="catalytic activity">
    <reaction evidence="8">
        <text>[GlcNAc-(1-&gt;4)-Mur2Ac(oyl-L-Ala-gamma-D-Glu-L-Lys-D-Ala-D-Ala)](n)-di-trans,octa-cis-undecaprenyl diphosphate + beta-D-GlcNAc-(1-&gt;4)-Mur2Ac(oyl-L-Ala-gamma-D-Glu-L-Lys-D-Ala-D-Ala)-di-trans,octa-cis-undecaprenyl diphosphate = [GlcNAc-(1-&gt;4)-Mur2Ac(oyl-L-Ala-gamma-D-Glu-L-Lys-D-Ala-D-Ala)](n+1)-di-trans,octa-cis-undecaprenyl diphosphate + di-trans,octa-cis-undecaprenyl diphosphate + H(+)</text>
        <dbReference type="Rhea" id="RHEA:23708"/>
        <dbReference type="Rhea" id="RHEA-COMP:9602"/>
        <dbReference type="Rhea" id="RHEA-COMP:9603"/>
        <dbReference type="ChEBI" id="CHEBI:15378"/>
        <dbReference type="ChEBI" id="CHEBI:58405"/>
        <dbReference type="ChEBI" id="CHEBI:60033"/>
        <dbReference type="ChEBI" id="CHEBI:78435"/>
        <dbReference type="EC" id="2.4.99.28"/>
    </reaction>
</comment>
<feature type="region of interest" description="Disordered" evidence="9">
    <location>
        <begin position="1"/>
        <end position="22"/>
    </location>
</feature>
<accession>A0ABP9P8Q9</accession>
<feature type="transmembrane region" description="Helical" evidence="10">
    <location>
        <begin position="42"/>
        <end position="59"/>
    </location>
</feature>
<feature type="compositionally biased region" description="Pro residues" evidence="9">
    <location>
        <begin position="1"/>
        <end position="10"/>
    </location>
</feature>
<evidence type="ECO:0000313" key="12">
    <source>
        <dbReference type="Proteomes" id="UP001500221"/>
    </source>
</evidence>
<evidence type="ECO:0000256" key="6">
    <source>
        <dbReference type="ARBA" id="ARBA00023136"/>
    </source>
</evidence>
<feature type="transmembrane region" description="Helical" evidence="10">
    <location>
        <begin position="160"/>
        <end position="179"/>
    </location>
</feature>
<name>A0ABP9P8Q9_9ACTN</name>
<feature type="transmembrane region" description="Helical" evidence="10">
    <location>
        <begin position="360"/>
        <end position="381"/>
    </location>
</feature>
<dbReference type="PROSITE" id="PS00428">
    <property type="entry name" value="FTSW_RODA_SPOVE"/>
    <property type="match status" value="1"/>
</dbReference>
<gene>
    <name evidence="11" type="ORF">GCM10023340_00370</name>
</gene>
<feature type="transmembrane region" description="Helical" evidence="10">
    <location>
        <begin position="435"/>
        <end position="454"/>
    </location>
</feature>
<evidence type="ECO:0000256" key="3">
    <source>
        <dbReference type="ARBA" id="ARBA00022692"/>
    </source>
</evidence>
<evidence type="ECO:0000313" key="11">
    <source>
        <dbReference type="EMBL" id="GAA5140363.1"/>
    </source>
</evidence>
<evidence type="ECO:0000256" key="2">
    <source>
        <dbReference type="ARBA" id="ARBA00004752"/>
    </source>
</evidence>
<evidence type="ECO:0000256" key="7">
    <source>
        <dbReference type="ARBA" id="ARBA00044770"/>
    </source>
</evidence>